<keyword evidence="5" id="KW-1185">Reference proteome</keyword>
<reference evidence="4 5" key="1">
    <citation type="submission" date="2020-01" db="EMBL/GenBank/DDBJ databases">
        <title>Jiella pacifica sp. nov.</title>
        <authorList>
            <person name="Xue Z."/>
            <person name="Zhu S."/>
            <person name="Chen J."/>
            <person name="Yang J."/>
        </authorList>
    </citation>
    <scope>NUCLEOTIDE SEQUENCE [LARGE SCALE GENOMIC DNA]</scope>
    <source>
        <strain evidence="4 5">40Bstr34</strain>
    </source>
</reference>
<gene>
    <name evidence="4" type="ORF">GTK09_17575</name>
</gene>
<feature type="signal peptide" evidence="2">
    <location>
        <begin position="1"/>
        <end position="21"/>
    </location>
</feature>
<feature type="compositionally biased region" description="Low complexity" evidence="1">
    <location>
        <begin position="25"/>
        <end position="59"/>
    </location>
</feature>
<evidence type="ECO:0000256" key="1">
    <source>
        <dbReference type="SAM" id="MobiDB-lite"/>
    </source>
</evidence>
<organism evidence="4 5">
    <name type="scientific">Jiella pacifica</name>
    <dbReference type="NCBI Taxonomy" id="2696469"/>
    <lineage>
        <taxon>Bacteria</taxon>
        <taxon>Pseudomonadati</taxon>
        <taxon>Pseudomonadota</taxon>
        <taxon>Alphaproteobacteria</taxon>
        <taxon>Hyphomicrobiales</taxon>
        <taxon>Aurantimonadaceae</taxon>
        <taxon>Jiella</taxon>
    </lineage>
</organism>
<dbReference type="EMBL" id="JAAAMG010000015">
    <property type="protein sequence ID" value="NDW06233.1"/>
    <property type="molecule type" value="Genomic_DNA"/>
</dbReference>
<evidence type="ECO:0000313" key="5">
    <source>
        <dbReference type="Proteomes" id="UP000469011"/>
    </source>
</evidence>
<feature type="compositionally biased region" description="Gly residues" evidence="1">
    <location>
        <begin position="215"/>
        <end position="237"/>
    </location>
</feature>
<dbReference type="RefSeq" id="WP_163464766.1">
    <property type="nucleotide sequence ID" value="NZ_JAAAMG010000015.1"/>
</dbReference>
<comment type="caution">
    <text evidence="4">The sequence shown here is derived from an EMBL/GenBank/DDBJ whole genome shotgun (WGS) entry which is preliminary data.</text>
</comment>
<evidence type="ECO:0000259" key="3">
    <source>
        <dbReference type="Pfam" id="PF05239"/>
    </source>
</evidence>
<evidence type="ECO:0000256" key="2">
    <source>
        <dbReference type="SAM" id="SignalP"/>
    </source>
</evidence>
<protein>
    <recommendedName>
        <fullName evidence="3">PRC-barrel domain-containing protein</fullName>
    </recommendedName>
</protein>
<feature type="region of interest" description="Disordered" evidence="1">
    <location>
        <begin position="203"/>
        <end position="309"/>
    </location>
</feature>
<proteinExistence type="predicted"/>
<evidence type="ECO:0000313" key="4">
    <source>
        <dbReference type="EMBL" id="NDW06233.1"/>
    </source>
</evidence>
<accession>A0A6N9T4E2</accession>
<keyword evidence="2" id="KW-0732">Signal</keyword>
<feature type="compositionally biased region" description="Low complexity" evidence="1">
    <location>
        <begin position="238"/>
        <end position="247"/>
    </location>
</feature>
<feature type="compositionally biased region" description="Low complexity" evidence="1">
    <location>
        <begin position="66"/>
        <end position="121"/>
    </location>
</feature>
<dbReference type="Proteomes" id="UP000469011">
    <property type="component" value="Unassembled WGS sequence"/>
</dbReference>
<dbReference type="InterPro" id="IPR011033">
    <property type="entry name" value="PRC_barrel-like_sf"/>
</dbReference>
<name>A0A6N9T4E2_9HYPH</name>
<feature type="region of interest" description="Disordered" evidence="1">
    <location>
        <begin position="20"/>
        <end position="132"/>
    </location>
</feature>
<feature type="domain" description="PRC-barrel" evidence="3">
    <location>
        <begin position="133"/>
        <end position="187"/>
    </location>
</feature>
<dbReference type="PANTHER" id="PTHR36505">
    <property type="entry name" value="BLR1072 PROTEIN"/>
    <property type="match status" value="1"/>
</dbReference>
<dbReference type="PANTHER" id="PTHR36505:SF1">
    <property type="entry name" value="BLR1072 PROTEIN"/>
    <property type="match status" value="1"/>
</dbReference>
<dbReference type="InterPro" id="IPR027275">
    <property type="entry name" value="PRC-brl_dom"/>
</dbReference>
<feature type="compositionally biased region" description="Low complexity" evidence="1">
    <location>
        <begin position="288"/>
        <end position="300"/>
    </location>
</feature>
<dbReference type="SUPFAM" id="SSF50346">
    <property type="entry name" value="PRC-barrel domain"/>
    <property type="match status" value="1"/>
</dbReference>
<dbReference type="Pfam" id="PF05239">
    <property type="entry name" value="PRC"/>
    <property type="match status" value="1"/>
</dbReference>
<sequence>MRKSIFISLLAGVALPLSAYAQDSGTTPPAAGETTPPAASDTTTPQSTDTAPASDSDAGTAGGSDAGTMSDTPDSSSSAGSMGSSGAADSSTAPADGAAAPADSATTDSAASSDSTMADSGPLVTVPPTGAWRVTDLDGKDVYDTQGESIGEITDVLVSEDGKVIAVLVGVGGFLGIGEKDVAVSMSALEFGPGKTEGLKTEEEVNAAASASSGTAGGTGMAGGTAGGTGMAGGTAGGAAPAPAAAPEEPVVGDDNLPDRIVLNVSREQLEDAPAYGEPEGEDDAADDAAAPTDPAAGDASQPATAPAN</sequence>
<dbReference type="AlphaFoldDB" id="A0A6N9T4E2"/>
<dbReference type="Gene3D" id="2.30.30.240">
    <property type="entry name" value="PRC-barrel domain"/>
    <property type="match status" value="1"/>
</dbReference>
<feature type="chain" id="PRO_5027034735" description="PRC-barrel domain-containing protein" evidence="2">
    <location>
        <begin position="22"/>
        <end position="309"/>
    </location>
</feature>